<evidence type="ECO:0000259" key="1">
    <source>
        <dbReference type="Pfam" id="PF20737"/>
    </source>
</evidence>
<dbReference type="Pfam" id="PF20737">
    <property type="entry name" value="Glyco_hydro127C"/>
    <property type="match status" value="1"/>
</dbReference>
<protein>
    <recommendedName>
        <fullName evidence="1">Non-reducing end beta-L-arabinofuranosidase-like GH127 C-terminal domain-containing protein</fullName>
    </recommendedName>
</protein>
<comment type="caution">
    <text evidence="2">The sequence shown here is derived from an EMBL/GenBank/DDBJ whole genome shotgun (WGS) entry which is preliminary data.</text>
</comment>
<dbReference type="InterPro" id="IPR049049">
    <property type="entry name" value="Beta-AFase-like_GH127_C"/>
</dbReference>
<gene>
    <name evidence="2" type="ORF">FUA22_17455</name>
</gene>
<proteinExistence type="predicted"/>
<organism evidence="2 3">
    <name type="scientific">Seonamhaeicola maritimus</name>
    <dbReference type="NCBI Taxonomy" id="2591822"/>
    <lineage>
        <taxon>Bacteria</taxon>
        <taxon>Pseudomonadati</taxon>
        <taxon>Bacteroidota</taxon>
        <taxon>Flavobacteriia</taxon>
        <taxon>Flavobacteriales</taxon>
        <taxon>Flavobacteriaceae</taxon>
    </lineage>
</organism>
<reference evidence="2 3" key="1">
    <citation type="submission" date="2019-08" db="EMBL/GenBank/DDBJ databases">
        <title>Seonamhaeicola sediminis sp. nov., isolated from marine sediment.</title>
        <authorList>
            <person name="Cao W.R."/>
        </authorList>
    </citation>
    <scope>NUCLEOTIDE SEQUENCE [LARGE SCALE GENOMIC DNA]</scope>
    <source>
        <strain evidence="2 3">1505</strain>
    </source>
</reference>
<evidence type="ECO:0000313" key="3">
    <source>
        <dbReference type="Proteomes" id="UP000321080"/>
    </source>
</evidence>
<dbReference type="Proteomes" id="UP000321080">
    <property type="component" value="Unassembled WGS sequence"/>
</dbReference>
<dbReference type="EMBL" id="VRKQ01000021">
    <property type="protein sequence ID" value="TXG34696.1"/>
    <property type="molecule type" value="Genomic_DNA"/>
</dbReference>
<keyword evidence="3" id="KW-1185">Reference proteome</keyword>
<feature type="domain" description="Non-reducing end beta-L-arabinofuranosidase-like GH127 C-terminal" evidence="1">
    <location>
        <begin position="14"/>
        <end position="88"/>
    </location>
</feature>
<sequence>MESPDLPKDIKIVDAYLKSNATIKPEFKPGFLKGVTTIDTEVLLRKNSNEKSMYSKVEKPVFESYKAQLAPYYSWSNRAQAEMSVWFPIIWE</sequence>
<name>A0A5C7GDG0_9FLAO</name>
<dbReference type="OrthoDB" id="9757939at2"/>
<accession>A0A5C7GDG0</accession>
<evidence type="ECO:0000313" key="2">
    <source>
        <dbReference type="EMBL" id="TXG34696.1"/>
    </source>
</evidence>
<dbReference type="AlphaFoldDB" id="A0A5C7GDG0"/>